<feature type="compositionally biased region" description="Polar residues" evidence="1">
    <location>
        <begin position="1056"/>
        <end position="1070"/>
    </location>
</feature>
<feature type="compositionally biased region" description="Low complexity" evidence="1">
    <location>
        <begin position="924"/>
        <end position="940"/>
    </location>
</feature>
<feature type="domain" description="PDZ" evidence="2">
    <location>
        <begin position="1273"/>
        <end position="1342"/>
    </location>
</feature>
<feature type="region of interest" description="Disordered" evidence="1">
    <location>
        <begin position="1"/>
        <end position="62"/>
    </location>
</feature>
<feature type="region of interest" description="Disordered" evidence="1">
    <location>
        <begin position="855"/>
        <end position="879"/>
    </location>
</feature>
<gene>
    <name evidence="3" type="ORF">SKAU_G00222850</name>
</gene>
<feature type="compositionally biased region" description="Basic and acidic residues" evidence="1">
    <location>
        <begin position="237"/>
        <end position="249"/>
    </location>
</feature>
<dbReference type="InterPro" id="IPR036034">
    <property type="entry name" value="PDZ_sf"/>
</dbReference>
<feature type="region of interest" description="Disordered" evidence="1">
    <location>
        <begin position="922"/>
        <end position="1070"/>
    </location>
</feature>
<feature type="compositionally biased region" description="Polar residues" evidence="1">
    <location>
        <begin position="145"/>
        <end position="157"/>
    </location>
</feature>
<keyword evidence="4" id="KW-1185">Reference proteome</keyword>
<dbReference type="InterPro" id="IPR055287">
    <property type="entry name" value="IL-16-like"/>
</dbReference>
<dbReference type="Proteomes" id="UP001152622">
    <property type="component" value="Chromosome 7"/>
</dbReference>
<proteinExistence type="predicted"/>
<dbReference type="Pfam" id="PF00595">
    <property type="entry name" value="PDZ"/>
    <property type="match status" value="1"/>
</dbReference>
<name>A0A9Q1FBM6_SYNKA</name>
<dbReference type="PANTHER" id="PTHR48484:SF1">
    <property type="entry name" value="DENTIN SIALOPHOSPHOPROTEIN"/>
    <property type="match status" value="1"/>
</dbReference>
<feature type="region of interest" description="Disordered" evidence="1">
    <location>
        <begin position="420"/>
        <end position="488"/>
    </location>
</feature>
<dbReference type="EMBL" id="JAINUF010000007">
    <property type="protein sequence ID" value="KAJ8354718.1"/>
    <property type="molecule type" value="Genomic_DNA"/>
</dbReference>
<feature type="compositionally biased region" description="Basic and acidic residues" evidence="1">
    <location>
        <begin position="547"/>
        <end position="589"/>
    </location>
</feature>
<dbReference type="GO" id="GO:0050930">
    <property type="term" value="P:induction of positive chemotaxis"/>
    <property type="evidence" value="ECO:0007669"/>
    <property type="project" value="InterPro"/>
</dbReference>
<feature type="region of interest" description="Disordered" evidence="1">
    <location>
        <begin position="229"/>
        <end position="311"/>
    </location>
</feature>
<feature type="compositionally biased region" description="Polar residues" evidence="1">
    <location>
        <begin position="941"/>
        <end position="950"/>
    </location>
</feature>
<feature type="compositionally biased region" description="Polar residues" evidence="1">
    <location>
        <begin position="250"/>
        <end position="268"/>
    </location>
</feature>
<feature type="compositionally biased region" description="Basic and acidic residues" evidence="1">
    <location>
        <begin position="269"/>
        <end position="293"/>
    </location>
</feature>
<feature type="region of interest" description="Disordered" evidence="1">
    <location>
        <begin position="633"/>
        <end position="681"/>
    </location>
</feature>
<feature type="region of interest" description="Disordered" evidence="1">
    <location>
        <begin position="547"/>
        <end position="593"/>
    </location>
</feature>
<dbReference type="FunFam" id="2.30.42.10:FF:000122">
    <property type="entry name" value="Pro-interleukin-16"/>
    <property type="match status" value="1"/>
</dbReference>
<dbReference type="Gene3D" id="2.30.42.10">
    <property type="match status" value="2"/>
</dbReference>
<dbReference type="PROSITE" id="PS50106">
    <property type="entry name" value="PDZ"/>
    <property type="match status" value="2"/>
</dbReference>
<feature type="compositionally biased region" description="Acidic residues" evidence="1">
    <location>
        <begin position="1037"/>
        <end position="1050"/>
    </location>
</feature>
<evidence type="ECO:0000256" key="1">
    <source>
        <dbReference type="SAM" id="MobiDB-lite"/>
    </source>
</evidence>
<feature type="compositionally biased region" description="Polar residues" evidence="1">
    <location>
        <begin position="434"/>
        <end position="459"/>
    </location>
</feature>
<organism evidence="3 4">
    <name type="scientific">Synaphobranchus kaupii</name>
    <name type="common">Kaup's arrowtooth eel</name>
    <dbReference type="NCBI Taxonomy" id="118154"/>
    <lineage>
        <taxon>Eukaryota</taxon>
        <taxon>Metazoa</taxon>
        <taxon>Chordata</taxon>
        <taxon>Craniata</taxon>
        <taxon>Vertebrata</taxon>
        <taxon>Euteleostomi</taxon>
        <taxon>Actinopterygii</taxon>
        <taxon>Neopterygii</taxon>
        <taxon>Teleostei</taxon>
        <taxon>Anguilliformes</taxon>
        <taxon>Synaphobranchidae</taxon>
        <taxon>Synaphobranchus</taxon>
    </lineage>
</organism>
<sequence length="1359" mass="147683">MDLSLESTLLPESSKSPCTLPKPSTDSTHDAASADAEEVTTRPLPKTQAHPTAGLERSTAPRFNIRSAKSLSLDLGTRNKQKDLTKLLTFFESNRTGTVTENSRGRQSDGQENALGAPTHKVSMVINRNIPDILITSKTEHWPKNPNQAKITATGQTRRNDLISEGKPEPLDPSSQGDQSGQGTGRRGRSEWKRVNFSNRSRSLDWRNEVSDVDKRVGLGRQGFLENCDEFLPGRSESSERGRDGDKGRNMTTPTAKKLDQSCTSVSSRIKEYNSSERVEEKNLKALSDDRPGRSTPVSLQTASRGQSLPSRIKPRLSEGDVSVWGLHQNGTRAAVDMSSNKSILDRIEKLFGSMTSETKRDAGSVTLLKVKRNSLPVEDWSLYWKGDELSHSLSSNNPVLVSESSRQWMGVAYDGGQGGTFPRRYSKGERNNCETGSKSISRNNVNDGNVSTLRSSNIVKAESEWSGDQSPGRMQQTPTSLTERGSRSLDLQPFSVKPRSVINTPKVTSLQQQVQSTVDSTVISARGLPQAIQSKAVTYGGEKEEIKTDVGPDLDPGKEKERSKMGHEGKLGKHEEREQNCREKKEPKPLNAKAICERSPTLKSSGAFDSSAESLPKMKLASVSQAASAALGGVNNESKQDLTDCPGGRPEPSLAIQPTFSSSEPSKWRGHKEKGNGEKQDDVFRLNGTLRVLGNRTNGELKPGAISTSLDNVRSKIDRFESLSQQSQSLPPYHMLRSWRAFPVPDLPKELVGVKKSDSDRTLGGVREQGSVGFGEKQYCKREGGGGAHEGGRRLWEVRSFSVDEVGQRRDGRGREVFGGGINFPQQTKWSAYKEPSYNSTINIEPQRDFKAAFDEPDGSRASQPENKHASGLQGEIPKPLIIKDLMPAQKVNCKNSSGTGSATGITNISGKKACEADVGNKTPTNSSISSPFISSNKSYGTSGSTCLDQASKRGPQASASIQSTREAAPPPVCRVNGIPDASSIPTPESAQSNSLPRPATSSSSKDPQLCSGVTHQKQAKGPKESFGVLARWNSDEDLWGDDDDDEEGTEKGSNYDSDSGESSVTITSNMSQSDRLSFSVSLADLCHFGGVGYTGRDDDLQDMDLDDRMLHRTASLSSDISALSTISIMPADELDRLLEDVRGLGEENLQQKYEDVQVVVLHKEVGCGLGFTVAGGVDQNKPITVHKVFPFGLASQEGTIQEGDQVLSINGTALQNSAHWEALRTLRRARTRGMAVVVLQRGGATETCKNVADSPQAAVEQHTVKKGRMIRVMLNKSSTDLGFSLEGGLGSNTGDRPLTVKKLFQGGPVDDVFPGDELLEIEGQSMQELRRLEAWNLIKKLPPGPVEVVLNRPFRPQ</sequence>
<evidence type="ECO:0000313" key="4">
    <source>
        <dbReference type="Proteomes" id="UP001152622"/>
    </source>
</evidence>
<feature type="compositionally biased region" description="Polar residues" evidence="1">
    <location>
        <begin position="985"/>
        <end position="1018"/>
    </location>
</feature>
<accession>A0A9Q1FBM6</accession>
<feature type="compositionally biased region" description="Basic and acidic residues" evidence="1">
    <location>
        <begin position="158"/>
        <end position="170"/>
    </location>
</feature>
<feature type="compositionally biased region" description="Polar residues" evidence="1">
    <location>
        <begin position="657"/>
        <end position="666"/>
    </location>
</feature>
<feature type="compositionally biased region" description="Low complexity" evidence="1">
    <location>
        <begin position="24"/>
        <end position="34"/>
    </location>
</feature>
<dbReference type="GO" id="GO:0042609">
    <property type="term" value="F:CD4 receptor binding"/>
    <property type="evidence" value="ECO:0007669"/>
    <property type="project" value="TreeGrafter"/>
</dbReference>
<dbReference type="PANTHER" id="PTHR48484">
    <property type="entry name" value="PRO-INTERLEUKIN-16"/>
    <property type="match status" value="1"/>
</dbReference>
<protein>
    <recommendedName>
        <fullName evidence="2">PDZ domain-containing protein</fullName>
    </recommendedName>
</protein>
<comment type="caution">
    <text evidence="3">The sequence shown here is derived from an EMBL/GenBank/DDBJ whole genome shotgun (WGS) entry which is preliminary data.</text>
</comment>
<dbReference type="GO" id="GO:0030595">
    <property type="term" value="P:leukocyte chemotaxis"/>
    <property type="evidence" value="ECO:0007669"/>
    <property type="project" value="TreeGrafter"/>
</dbReference>
<dbReference type="SMART" id="SM00228">
    <property type="entry name" value="PDZ"/>
    <property type="match status" value="2"/>
</dbReference>
<feature type="compositionally biased region" description="Low complexity" evidence="1">
    <location>
        <begin position="1"/>
        <end position="17"/>
    </location>
</feature>
<dbReference type="OrthoDB" id="42382at2759"/>
<evidence type="ECO:0000313" key="3">
    <source>
        <dbReference type="EMBL" id="KAJ8354718.1"/>
    </source>
</evidence>
<feature type="region of interest" description="Disordered" evidence="1">
    <location>
        <begin position="137"/>
        <end position="191"/>
    </location>
</feature>
<dbReference type="SUPFAM" id="SSF50156">
    <property type="entry name" value="PDZ domain-like"/>
    <property type="match status" value="2"/>
</dbReference>
<dbReference type="InterPro" id="IPR001478">
    <property type="entry name" value="PDZ"/>
</dbReference>
<feature type="compositionally biased region" description="Polar residues" evidence="1">
    <location>
        <begin position="296"/>
        <end position="310"/>
    </location>
</feature>
<dbReference type="GO" id="GO:0005125">
    <property type="term" value="F:cytokine activity"/>
    <property type="evidence" value="ECO:0007669"/>
    <property type="project" value="InterPro"/>
</dbReference>
<feature type="domain" description="PDZ" evidence="2">
    <location>
        <begin position="1160"/>
        <end position="1231"/>
    </location>
</feature>
<evidence type="ECO:0000259" key="2">
    <source>
        <dbReference type="PROSITE" id="PS50106"/>
    </source>
</evidence>
<feature type="compositionally biased region" description="Polar residues" evidence="1">
    <location>
        <begin position="467"/>
        <end position="484"/>
    </location>
</feature>
<reference evidence="3" key="1">
    <citation type="journal article" date="2023" name="Science">
        <title>Genome structures resolve the early diversification of teleost fishes.</title>
        <authorList>
            <person name="Parey E."/>
            <person name="Louis A."/>
            <person name="Montfort J."/>
            <person name="Bouchez O."/>
            <person name="Roques C."/>
            <person name="Iampietro C."/>
            <person name="Lluch J."/>
            <person name="Castinel A."/>
            <person name="Donnadieu C."/>
            <person name="Desvignes T."/>
            <person name="Floi Bucao C."/>
            <person name="Jouanno E."/>
            <person name="Wen M."/>
            <person name="Mejri S."/>
            <person name="Dirks R."/>
            <person name="Jansen H."/>
            <person name="Henkel C."/>
            <person name="Chen W.J."/>
            <person name="Zahm M."/>
            <person name="Cabau C."/>
            <person name="Klopp C."/>
            <person name="Thompson A.W."/>
            <person name="Robinson-Rechavi M."/>
            <person name="Braasch I."/>
            <person name="Lecointre G."/>
            <person name="Bobe J."/>
            <person name="Postlethwait J.H."/>
            <person name="Berthelot C."/>
            <person name="Roest Crollius H."/>
            <person name="Guiguen Y."/>
        </authorList>
    </citation>
    <scope>NUCLEOTIDE SEQUENCE</scope>
    <source>
        <strain evidence="3">WJC10195</strain>
    </source>
</reference>